<dbReference type="GO" id="GO:0018836">
    <property type="term" value="F:alkylmercury lyase activity"/>
    <property type="evidence" value="ECO:0007669"/>
    <property type="project" value="InterPro"/>
</dbReference>
<name>A0AAD4RE46_9BILA</name>
<evidence type="ECO:0000313" key="1">
    <source>
        <dbReference type="EMBL" id="KAI1729515.1"/>
    </source>
</evidence>
<dbReference type="Gene3D" id="3.30.450.410">
    <property type="match status" value="2"/>
</dbReference>
<dbReference type="Pfam" id="PF03243">
    <property type="entry name" value="MerB"/>
    <property type="match status" value="1"/>
</dbReference>
<dbReference type="InterPro" id="IPR004927">
    <property type="entry name" value="MerB"/>
</dbReference>
<accession>A0AAD4RE46</accession>
<keyword evidence="2" id="KW-1185">Reference proteome</keyword>
<dbReference type="EMBL" id="JAKKPZ010000001">
    <property type="protein sequence ID" value="KAI1729515.1"/>
    <property type="molecule type" value="Genomic_DNA"/>
</dbReference>
<dbReference type="Proteomes" id="UP001201812">
    <property type="component" value="Unassembled WGS sequence"/>
</dbReference>
<dbReference type="SUPFAM" id="SSF160387">
    <property type="entry name" value="NosL/MerB-like"/>
    <property type="match status" value="1"/>
</dbReference>
<comment type="caution">
    <text evidence="1">The sequence shown here is derived from an EMBL/GenBank/DDBJ whole genome shotgun (WGS) entry which is preliminary data.</text>
</comment>
<organism evidence="1 2">
    <name type="scientific">Ditylenchus destructor</name>
    <dbReference type="NCBI Taxonomy" id="166010"/>
    <lineage>
        <taxon>Eukaryota</taxon>
        <taxon>Metazoa</taxon>
        <taxon>Ecdysozoa</taxon>
        <taxon>Nematoda</taxon>
        <taxon>Chromadorea</taxon>
        <taxon>Rhabditida</taxon>
        <taxon>Tylenchina</taxon>
        <taxon>Tylenchomorpha</taxon>
        <taxon>Sphaerularioidea</taxon>
        <taxon>Anguinidae</taxon>
        <taxon>Anguininae</taxon>
        <taxon>Ditylenchus</taxon>
    </lineage>
</organism>
<evidence type="ECO:0000313" key="2">
    <source>
        <dbReference type="Proteomes" id="UP001201812"/>
    </source>
</evidence>
<keyword evidence="1" id="KW-0456">Lyase</keyword>
<proteinExistence type="predicted"/>
<reference evidence="1" key="1">
    <citation type="submission" date="2022-01" db="EMBL/GenBank/DDBJ databases">
        <title>Genome Sequence Resource for Two Populations of Ditylenchus destructor, the Migratory Endoparasitic Phytonematode.</title>
        <authorList>
            <person name="Zhang H."/>
            <person name="Lin R."/>
            <person name="Xie B."/>
        </authorList>
    </citation>
    <scope>NUCLEOTIDE SEQUENCE</scope>
    <source>
        <strain evidence="1">BazhouSP</strain>
    </source>
</reference>
<dbReference type="InterPro" id="IPR053717">
    <property type="entry name" value="MerB_lyase_sf"/>
</dbReference>
<protein>
    <submittedName>
        <fullName evidence="1">Alkylmercury lyase domain-containing protein</fullName>
    </submittedName>
</protein>
<dbReference type="AlphaFoldDB" id="A0AAD4RE46"/>
<gene>
    <name evidence="1" type="ORF">DdX_01757</name>
</gene>
<sequence length="163" mass="18683">MEPIGVIAERVRIEIYHEFAKSGVEISRCELAAKTNLQLNLIDRAYKHLAIERHIVLDENGKVIMAHPFATVNLGFSVPVSHTWDDVVHTCSNQRIFCNQQCITQWLNRTGNSLGYCMNLTTLWNLAKNWYSGRLDTPYKRREPNQAAEYFKSVGLKGPFWGS</sequence>